<dbReference type="InterPro" id="IPR012318">
    <property type="entry name" value="HTH_CRP"/>
</dbReference>
<evidence type="ECO:0000256" key="1">
    <source>
        <dbReference type="ARBA" id="ARBA00023015"/>
    </source>
</evidence>
<dbReference type="InterPro" id="IPR018335">
    <property type="entry name" value="Tscrpt_reg_HTH_Crp-type_CS"/>
</dbReference>
<dbReference type="Pfam" id="PF13545">
    <property type="entry name" value="HTH_Crp_2"/>
    <property type="match status" value="1"/>
</dbReference>
<keyword evidence="2" id="KW-0238">DNA-binding</keyword>
<dbReference type="PROSITE" id="PS50042">
    <property type="entry name" value="CNMP_BINDING_3"/>
    <property type="match status" value="1"/>
</dbReference>
<evidence type="ECO:0000313" key="5">
    <source>
        <dbReference type="EMBL" id="QDX94430.1"/>
    </source>
</evidence>
<dbReference type="InterPro" id="IPR000595">
    <property type="entry name" value="cNMP-bd_dom"/>
</dbReference>
<dbReference type="SUPFAM" id="SSF51206">
    <property type="entry name" value="cAMP-binding domain-like"/>
    <property type="match status" value="1"/>
</dbReference>
<dbReference type="SUPFAM" id="SSF46785">
    <property type="entry name" value="Winged helix' DNA-binding domain"/>
    <property type="match status" value="1"/>
</dbReference>
<dbReference type="InterPro" id="IPR018490">
    <property type="entry name" value="cNMP-bd_dom_sf"/>
</dbReference>
<dbReference type="OrthoDB" id="9810708at2"/>
<reference evidence="5 6" key="1">
    <citation type="submission" date="2018-11" db="EMBL/GenBank/DDBJ databases">
        <title>Phylogenetic determinants of toxin gene distribution in genomes of Brevibacillus laterosporus.</title>
        <authorList>
            <person name="Glare T.R."/>
            <person name="Durrant A."/>
            <person name="Berry C."/>
            <person name="Palma L."/>
            <person name="Ormskirk M."/>
            <person name="Cox M.O."/>
        </authorList>
    </citation>
    <scope>NUCLEOTIDE SEQUENCE [LARGE SCALE GENOMIC DNA]</scope>
    <source>
        <strain evidence="5 6">1821L</strain>
    </source>
</reference>
<dbReference type="PROSITE" id="PS00042">
    <property type="entry name" value="HTH_CRP_1"/>
    <property type="match status" value="1"/>
</dbReference>
<dbReference type="GO" id="GO:0005829">
    <property type="term" value="C:cytosol"/>
    <property type="evidence" value="ECO:0007669"/>
    <property type="project" value="TreeGrafter"/>
</dbReference>
<dbReference type="CDD" id="cd00038">
    <property type="entry name" value="CAP_ED"/>
    <property type="match status" value="1"/>
</dbReference>
<dbReference type="InterPro" id="IPR050397">
    <property type="entry name" value="Env_Response_Regulators"/>
</dbReference>
<dbReference type="Pfam" id="PF00027">
    <property type="entry name" value="cNMP_binding"/>
    <property type="match status" value="1"/>
</dbReference>
<dbReference type="Proteomes" id="UP000319432">
    <property type="component" value="Chromosome"/>
</dbReference>
<dbReference type="Gene3D" id="2.60.120.10">
    <property type="entry name" value="Jelly Rolls"/>
    <property type="match status" value="1"/>
</dbReference>
<dbReference type="SMART" id="SM00419">
    <property type="entry name" value="HTH_CRP"/>
    <property type="match status" value="1"/>
</dbReference>
<accession>A0A502H4Q3</accession>
<keyword evidence="3" id="KW-0010">Activator</keyword>
<dbReference type="AlphaFoldDB" id="A0A502H4Q3"/>
<evidence type="ECO:0000256" key="3">
    <source>
        <dbReference type="ARBA" id="ARBA00023159"/>
    </source>
</evidence>
<evidence type="ECO:0000256" key="4">
    <source>
        <dbReference type="ARBA" id="ARBA00023163"/>
    </source>
</evidence>
<dbReference type="PANTHER" id="PTHR24567">
    <property type="entry name" value="CRP FAMILY TRANSCRIPTIONAL REGULATORY PROTEIN"/>
    <property type="match status" value="1"/>
</dbReference>
<dbReference type="CDD" id="cd00092">
    <property type="entry name" value="HTH_CRP"/>
    <property type="match status" value="1"/>
</dbReference>
<dbReference type="PROSITE" id="PS51063">
    <property type="entry name" value="HTH_CRP_2"/>
    <property type="match status" value="1"/>
</dbReference>
<keyword evidence="1" id="KW-0805">Transcription regulation</keyword>
<keyword evidence="4" id="KW-0804">Transcription</keyword>
<dbReference type="InterPro" id="IPR036390">
    <property type="entry name" value="WH_DNA-bd_sf"/>
</dbReference>
<dbReference type="InterPro" id="IPR014710">
    <property type="entry name" value="RmlC-like_jellyroll"/>
</dbReference>
<evidence type="ECO:0000313" key="6">
    <source>
        <dbReference type="Proteomes" id="UP000319432"/>
    </source>
</evidence>
<protein>
    <submittedName>
        <fullName evidence="5">Crp/Fnr family transcriptional regulator</fullName>
    </submittedName>
</protein>
<name>A0A502H4Q3_BRELA</name>
<keyword evidence="6" id="KW-1185">Reference proteome</keyword>
<dbReference type="EMBL" id="CP033464">
    <property type="protein sequence ID" value="QDX94430.1"/>
    <property type="molecule type" value="Genomic_DNA"/>
</dbReference>
<proteinExistence type="predicted"/>
<dbReference type="Gene3D" id="1.10.10.10">
    <property type="entry name" value="Winged helix-like DNA-binding domain superfamily/Winged helix DNA-binding domain"/>
    <property type="match status" value="1"/>
</dbReference>
<dbReference type="GO" id="GO:0003700">
    <property type="term" value="F:DNA-binding transcription factor activity"/>
    <property type="evidence" value="ECO:0007669"/>
    <property type="project" value="InterPro"/>
</dbReference>
<evidence type="ECO:0000256" key="2">
    <source>
        <dbReference type="ARBA" id="ARBA00023125"/>
    </source>
</evidence>
<gene>
    <name evidence="5" type="ORF">EEL30_20365</name>
</gene>
<dbReference type="PANTHER" id="PTHR24567:SF74">
    <property type="entry name" value="HTH-TYPE TRANSCRIPTIONAL REGULATOR ARCR"/>
    <property type="match status" value="1"/>
</dbReference>
<organism evidence="5 6">
    <name type="scientific">Brevibacillus laterosporus</name>
    <name type="common">Bacillus laterosporus</name>
    <dbReference type="NCBI Taxonomy" id="1465"/>
    <lineage>
        <taxon>Bacteria</taxon>
        <taxon>Bacillati</taxon>
        <taxon>Bacillota</taxon>
        <taxon>Bacilli</taxon>
        <taxon>Bacillales</taxon>
        <taxon>Paenibacillaceae</taxon>
        <taxon>Brevibacillus</taxon>
    </lineage>
</organism>
<dbReference type="PRINTS" id="PR00034">
    <property type="entry name" value="HTHCRP"/>
</dbReference>
<dbReference type="GO" id="GO:0003677">
    <property type="term" value="F:DNA binding"/>
    <property type="evidence" value="ECO:0007669"/>
    <property type="project" value="UniProtKB-KW"/>
</dbReference>
<sequence>MHGGLVVGNQGITFIQQVSPDFTQHLKKISIPKKFSAGSVLFMDGDKADHLYLIESGQLKLTKTTTDGKELTLQVFSSGELVGVPGLFEENLTFNTTASMLQPGEINIIPRQALERLLLKNGMFCAEFLRWMGIMNRRIQSKFRDLLLNGKIGALYSTLIRLSNSYGEQHDNGIYITLALTNRDLAQFIGLTRESVNRMLSELKKQDVIEQNAQGNILIKDLSFLKDAICCDDCPNEICQI</sequence>
<dbReference type="InterPro" id="IPR036388">
    <property type="entry name" value="WH-like_DNA-bd_sf"/>
</dbReference>
<dbReference type="SMART" id="SM00100">
    <property type="entry name" value="cNMP"/>
    <property type="match status" value="1"/>
</dbReference>